<dbReference type="EMBL" id="JABELD010000055">
    <property type="protein sequence ID" value="MBU2738700.1"/>
    <property type="molecule type" value="Genomic_DNA"/>
</dbReference>
<comment type="caution">
    <text evidence="1">The sequence shown here is derived from an EMBL/GenBank/DDBJ whole genome shotgun (WGS) entry which is preliminary data.</text>
</comment>
<dbReference type="RefSeq" id="WP_215863670.1">
    <property type="nucleotide sequence ID" value="NZ_JABELD010000055.1"/>
</dbReference>
<evidence type="ECO:0000313" key="1">
    <source>
        <dbReference type="EMBL" id="MBU2738700.1"/>
    </source>
</evidence>
<protein>
    <recommendedName>
        <fullName evidence="3">Protein CopB</fullName>
    </recommendedName>
</protein>
<reference evidence="1 2" key="1">
    <citation type="journal article" date="2021" name="ISME J.">
        <title>Genomic evolution of the class Acidithiobacillia: deep-branching Proteobacteria living in extreme acidic conditions.</title>
        <authorList>
            <person name="Moya-Beltran A."/>
            <person name="Beard S."/>
            <person name="Rojas-Villalobos C."/>
            <person name="Issotta F."/>
            <person name="Gallardo Y."/>
            <person name="Ulloa R."/>
            <person name="Giaveno A."/>
            <person name="Degli Esposti M."/>
            <person name="Johnson D.B."/>
            <person name="Quatrini R."/>
        </authorList>
    </citation>
    <scope>NUCLEOTIDE SEQUENCE [LARGE SCALE GENOMIC DNA]</scope>
    <source>
        <strain evidence="1 2">ATCC 19703</strain>
    </source>
</reference>
<sequence>MPVENPKKRTASERQRIWRHRALVDPDGLNRTRFQLFLSEPATTTLLALVQKNGWTKRRVVEEALAELGKKFHV</sequence>
<evidence type="ECO:0000313" key="2">
    <source>
        <dbReference type="Proteomes" id="UP001197028"/>
    </source>
</evidence>
<gene>
    <name evidence="1" type="ORF">HJG40_07860</name>
</gene>
<dbReference type="Proteomes" id="UP001197028">
    <property type="component" value="Unassembled WGS sequence"/>
</dbReference>
<organism evidence="1 2">
    <name type="scientific">Acidithiobacillus concretivorus</name>
    <dbReference type="NCBI Taxonomy" id="3063952"/>
    <lineage>
        <taxon>Bacteria</taxon>
        <taxon>Pseudomonadati</taxon>
        <taxon>Pseudomonadota</taxon>
        <taxon>Acidithiobacillia</taxon>
        <taxon>Acidithiobacillales</taxon>
        <taxon>Acidithiobacillaceae</taxon>
        <taxon>Acidithiobacillus</taxon>
    </lineage>
</organism>
<accession>A0ABS5ZQ09</accession>
<evidence type="ECO:0008006" key="3">
    <source>
        <dbReference type="Google" id="ProtNLM"/>
    </source>
</evidence>
<proteinExistence type="predicted"/>
<keyword evidence="2" id="KW-1185">Reference proteome</keyword>
<name>A0ABS5ZQ09_9PROT</name>